<evidence type="ECO:0000313" key="2">
    <source>
        <dbReference type="Proteomes" id="UP001341840"/>
    </source>
</evidence>
<dbReference type="EMBL" id="JASCZI010090622">
    <property type="protein sequence ID" value="MED6142777.1"/>
    <property type="molecule type" value="Genomic_DNA"/>
</dbReference>
<protein>
    <submittedName>
        <fullName evidence="1">Uncharacterized protein</fullName>
    </submittedName>
</protein>
<accession>A0ABU6T236</accession>
<dbReference type="Proteomes" id="UP001341840">
    <property type="component" value="Unassembled WGS sequence"/>
</dbReference>
<proteinExistence type="predicted"/>
<keyword evidence="2" id="KW-1185">Reference proteome</keyword>
<dbReference type="PANTHER" id="PTHR47481:SF30">
    <property type="entry name" value="CCHC-TYPE DOMAIN-CONTAINING PROTEIN"/>
    <property type="match status" value="1"/>
</dbReference>
<comment type="caution">
    <text evidence="1">The sequence shown here is derived from an EMBL/GenBank/DDBJ whole genome shotgun (WGS) entry which is preliminary data.</text>
</comment>
<gene>
    <name evidence="1" type="ORF">PIB30_118156</name>
</gene>
<reference evidence="1 2" key="1">
    <citation type="journal article" date="2023" name="Plants (Basel)">
        <title>Bridging the Gap: Combining Genomics and Transcriptomics Approaches to Understand Stylosanthes scabra, an Orphan Legume from the Brazilian Caatinga.</title>
        <authorList>
            <person name="Ferreira-Neto J.R.C."/>
            <person name="da Silva M.D."/>
            <person name="Binneck E."/>
            <person name="de Melo N.F."/>
            <person name="da Silva R.H."/>
            <person name="de Melo A.L.T.M."/>
            <person name="Pandolfi V."/>
            <person name="Bustamante F.O."/>
            <person name="Brasileiro-Vidal A.C."/>
            <person name="Benko-Iseppon A.M."/>
        </authorList>
    </citation>
    <scope>NUCLEOTIDE SEQUENCE [LARGE SCALE GENOMIC DNA]</scope>
    <source>
        <tissue evidence="1">Leaves</tissue>
    </source>
</reference>
<name>A0ABU6T236_9FABA</name>
<organism evidence="1 2">
    <name type="scientific">Stylosanthes scabra</name>
    <dbReference type="NCBI Taxonomy" id="79078"/>
    <lineage>
        <taxon>Eukaryota</taxon>
        <taxon>Viridiplantae</taxon>
        <taxon>Streptophyta</taxon>
        <taxon>Embryophyta</taxon>
        <taxon>Tracheophyta</taxon>
        <taxon>Spermatophyta</taxon>
        <taxon>Magnoliopsida</taxon>
        <taxon>eudicotyledons</taxon>
        <taxon>Gunneridae</taxon>
        <taxon>Pentapetalae</taxon>
        <taxon>rosids</taxon>
        <taxon>fabids</taxon>
        <taxon>Fabales</taxon>
        <taxon>Fabaceae</taxon>
        <taxon>Papilionoideae</taxon>
        <taxon>50 kb inversion clade</taxon>
        <taxon>dalbergioids sensu lato</taxon>
        <taxon>Dalbergieae</taxon>
        <taxon>Pterocarpus clade</taxon>
        <taxon>Stylosanthes</taxon>
    </lineage>
</organism>
<dbReference type="PANTHER" id="PTHR47481">
    <property type="match status" value="1"/>
</dbReference>
<sequence length="222" mass="25415">MVFRASTSMDALVNVTPGSTSAAKSFLSPPTTIKLEQKNFKSWQQLALHIIGANDLEDHLHSEKIPPRFSTTTEETARTESAQYKKRKLKDHALMTWLLSTTGDTFINKIYDCKYAYQVWDKIQDHLKQTSKMQIKQLKGKLKLIKINGLTATEYLQKIQQVVDFLAALGHVISRENHIEVITEGLNEEYAMYLSYVMTKSDDSPILYQVESLFLGHEQMLE</sequence>
<dbReference type="Pfam" id="PF14223">
    <property type="entry name" value="Retrotran_gag_2"/>
    <property type="match status" value="1"/>
</dbReference>
<evidence type="ECO:0000313" key="1">
    <source>
        <dbReference type="EMBL" id="MED6142777.1"/>
    </source>
</evidence>